<feature type="compositionally biased region" description="Low complexity" evidence="1">
    <location>
        <begin position="248"/>
        <end position="260"/>
    </location>
</feature>
<dbReference type="PaxDb" id="121845-A0A3Q0J565"/>
<proteinExistence type="predicted"/>
<keyword evidence="2" id="KW-1185">Reference proteome</keyword>
<feature type="compositionally biased region" description="Polar residues" evidence="1">
    <location>
        <begin position="218"/>
        <end position="247"/>
    </location>
</feature>
<feature type="non-terminal residue" evidence="3">
    <location>
        <position position="313"/>
    </location>
</feature>
<dbReference type="KEGG" id="dci:108252795"/>
<dbReference type="Proteomes" id="UP000079169">
    <property type="component" value="Unplaced"/>
</dbReference>
<name>A0A3Q0J565_DIACI</name>
<organism evidence="2 3">
    <name type="scientific">Diaphorina citri</name>
    <name type="common">Asian citrus psyllid</name>
    <dbReference type="NCBI Taxonomy" id="121845"/>
    <lineage>
        <taxon>Eukaryota</taxon>
        <taxon>Metazoa</taxon>
        <taxon>Ecdysozoa</taxon>
        <taxon>Arthropoda</taxon>
        <taxon>Hexapoda</taxon>
        <taxon>Insecta</taxon>
        <taxon>Pterygota</taxon>
        <taxon>Neoptera</taxon>
        <taxon>Paraneoptera</taxon>
        <taxon>Hemiptera</taxon>
        <taxon>Sternorrhyncha</taxon>
        <taxon>Psylloidea</taxon>
        <taxon>Psyllidae</taxon>
        <taxon>Diaphorininae</taxon>
        <taxon>Diaphorina</taxon>
    </lineage>
</organism>
<evidence type="ECO:0000313" key="3">
    <source>
        <dbReference type="RefSeq" id="XP_026681845.1"/>
    </source>
</evidence>
<feature type="compositionally biased region" description="Pro residues" evidence="1">
    <location>
        <begin position="280"/>
        <end position="303"/>
    </location>
</feature>
<gene>
    <name evidence="3" type="primary">LOC108252795</name>
</gene>
<feature type="region of interest" description="Disordered" evidence="1">
    <location>
        <begin position="213"/>
        <end position="313"/>
    </location>
</feature>
<dbReference type="RefSeq" id="XP_026681845.1">
    <property type="nucleotide sequence ID" value="XM_026826044.1"/>
</dbReference>
<accession>A0A3Q0J565</accession>
<dbReference type="GeneID" id="108252795"/>
<dbReference type="STRING" id="121845.A0A3Q0J565"/>
<sequence length="313" mass="31997">MYQLPITPLEHISNGILSEDLIDIIKEYVNALIPGQLPPPPPAHATSVSYLATPQTQPLDLGVCLVKTPPSPPKRKIDHHDLSISPAKKPCPLLVEPGPQQEPLALSLNPSPSNLSINSAPVSNLAINASPSNLSLNNASVPNLSLNNVSLTGVPSLNHSVASLASINTAPALSTPVPSINTPSTLSSLNLGGTLPNSLLVEMMVPSSTSVTLTSVSEPASLTTSPVPSSVMITNENSNSSTGSIPPSTKTESSTSSSSSGAHKLKKAWLQRHSGVEGTTPPPATPTPPPVTPPPATSTPPLAPNVAVTGSPT</sequence>
<evidence type="ECO:0000256" key="1">
    <source>
        <dbReference type="SAM" id="MobiDB-lite"/>
    </source>
</evidence>
<protein>
    <submittedName>
        <fullName evidence="3">Uncharacterized protein</fullName>
    </submittedName>
</protein>
<reference evidence="3" key="1">
    <citation type="submission" date="2025-08" db="UniProtKB">
        <authorList>
            <consortium name="RefSeq"/>
        </authorList>
    </citation>
    <scope>IDENTIFICATION</scope>
</reference>
<evidence type="ECO:0000313" key="2">
    <source>
        <dbReference type="Proteomes" id="UP000079169"/>
    </source>
</evidence>
<dbReference type="AlphaFoldDB" id="A0A3Q0J565"/>